<evidence type="ECO:0000256" key="1">
    <source>
        <dbReference type="ARBA" id="ARBA00022975"/>
    </source>
</evidence>
<name>A0A5C6ZWG7_9FLAO</name>
<keyword evidence="4" id="KW-1185">Reference proteome</keyword>
<dbReference type="RefSeq" id="WP_146929567.1">
    <property type="nucleotide sequence ID" value="NZ_CBCSHZ010000001.1"/>
</dbReference>
<reference evidence="3 4" key="1">
    <citation type="submission" date="2019-08" db="EMBL/GenBank/DDBJ databases">
        <title>Genome sequence of Gillisia hiemivivida IC154 (type strain).</title>
        <authorList>
            <person name="Bowman J.P."/>
        </authorList>
    </citation>
    <scope>NUCLEOTIDE SEQUENCE [LARGE SCALE GENOMIC DNA]</scope>
    <source>
        <strain evidence="3 4">IC154</strain>
    </source>
</reference>
<dbReference type="InterPro" id="IPR024403">
    <property type="entry name" value="DHOase_cat"/>
</dbReference>
<keyword evidence="1" id="KW-0665">Pyrimidine biosynthesis</keyword>
<dbReference type="SUPFAM" id="SSF51556">
    <property type="entry name" value="Metallo-dependent hydrolases"/>
    <property type="match status" value="1"/>
</dbReference>
<accession>A0A5C6ZWG7</accession>
<dbReference type="GO" id="GO:0006221">
    <property type="term" value="P:pyrimidine nucleotide biosynthetic process"/>
    <property type="evidence" value="ECO:0007669"/>
    <property type="project" value="UniProtKB-KW"/>
</dbReference>
<dbReference type="Pfam" id="PF12890">
    <property type="entry name" value="DHOase"/>
    <property type="match status" value="1"/>
</dbReference>
<dbReference type="GO" id="GO:0046872">
    <property type="term" value="F:metal ion binding"/>
    <property type="evidence" value="ECO:0007669"/>
    <property type="project" value="InterPro"/>
</dbReference>
<dbReference type="InterPro" id="IPR050138">
    <property type="entry name" value="DHOase/Allantoinase_Hydrolase"/>
</dbReference>
<evidence type="ECO:0000259" key="2">
    <source>
        <dbReference type="Pfam" id="PF12890"/>
    </source>
</evidence>
<evidence type="ECO:0000313" key="4">
    <source>
        <dbReference type="Proteomes" id="UP000321367"/>
    </source>
</evidence>
<dbReference type="InterPro" id="IPR011059">
    <property type="entry name" value="Metal-dep_hydrolase_composite"/>
</dbReference>
<gene>
    <name evidence="3" type="ORF">ES724_03370</name>
</gene>
<dbReference type="GO" id="GO:0005737">
    <property type="term" value="C:cytoplasm"/>
    <property type="evidence" value="ECO:0007669"/>
    <property type="project" value="TreeGrafter"/>
</dbReference>
<dbReference type="SUPFAM" id="SSF51338">
    <property type="entry name" value="Composite domain of metallo-dependent hydrolases"/>
    <property type="match status" value="1"/>
</dbReference>
<dbReference type="InterPro" id="IPR032466">
    <property type="entry name" value="Metal_Hydrolase"/>
</dbReference>
<dbReference type="Proteomes" id="UP000321367">
    <property type="component" value="Unassembled WGS sequence"/>
</dbReference>
<dbReference type="PANTHER" id="PTHR43668">
    <property type="entry name" value="ALLANTOINASE"/>
    <property type="match status" value="1"/>
</dbReference>
<dbReference type="AlphaFoldDB" id="A0A5C6ZWG7"/>
<dbReference type="Gene3D" id="2.30.40.10">
    <property type="entry name" value="Urease, subunit C, domain 1"/>
    <property type="match status" value="1"/>
</dbReference>
<dbReference type="GO" id="GO:0006145">
    <property type="term" value="P:purine nucleobase catabolic process"/>
    <property type="evidence" value="ECO:0007669"/>
    <property type="project" value="TreeGrafter"/>
</dbReference>
<dbReference type="CDD" id="cd01317">
    <property type="entry name" value="DHOase_IIa"/>
    <property type="match status" value="1"/>
</dbReference>
<sequence>MKLLLKAAKIIDPGSKYHHKKVDILIEGGIIKKIGASLKIKDVDKEIDLKNLHVSKGWFDSSVSFGEPGYEERETIKNGLKVAGQSGFTQIALNPGTNPVLDNNGSITSVKSKAENNAVQLFTIGALTNKSEGKDLAELYDMHQAGAISFGDYKKAISHPNLLKLSLLYAQNFDGLVQSFPQDDQIAGHGLVNEHINSTSLGLNGIPALAEELQIIRDLYILEYTGGKLHIPTISTEKSVKLIKDAKKRGLDVSCSVAIHNLIYTDDELVEFDTRYKVLPPLRTKVDVKALRKGVLDGTIDMVTSDHTPIDLEHKKVEFEHALYGTIGLESAFGALSTIFDLDETVSLLTKGRARFKIPEVEIKEGNQANFSLFDPEEQSTFNKENIYSSSKNSMFLDLKIKGKVYGIINGTRSSMPTIG</sequence>
<dbReference type="GO" id="GO:0004038">
    <property type="term" value="F:allantoinase activity"/>
    <property type="evidence" value="ECO:0007669"/>
    <property type="project" value="TreeGrafter"/>
</dbReference>
<comment type="caution">
    <text evidence="3">The sequence shown here is derived from an EMBL/GenBank/DDBJ whole genome shotgun (WGS) entry which is preliminary data.</text>
</comment>
<dbReference type="GO" id="GO:0004151">
    <property type="term" value="F:dihydroorotase activity"/>
    <property type="evidence" value="ECO:0007669"/>
    <property type="project" value="InterPro"/>
</dbReference>
<protein>
    <submittedName>
        <fullName evidence="3">Dihydroorotase</fullName>
    </submittedName>
</protein>
<dbReference type="InterPro" id="IPR004722">
    <property type="entry name" value="DHOase"/>
</dbReference>
<proteinExistence type="predicted"/>
<dbReference type="Gene3D" id="3.20.20.140">
    <property type="entry name" value="Metal-dependent hydrolases"/>
    <property type="match status" value="1"/>
</dbReference>
<evidence type="ECO:0000313" key="3">
    <source>
        <dbReference type="EMBL" id="TXD95205.1"/>
    </source>
</evidence>
<dbReference type="OrthoDB" id="9765462at2"/>
<feature type="domain" description="Dihydroorotase catalytic" evidence="2">
    <location>
        <begin position="58"/>
        <end position="238"/>
    </location>
</feature>
<dbReference type="PANTHER" id="PTHR43668:SF2">
    <property type="entry name" value="ALLANTOINASE"/>
    <property type="match status" value="1"/>
</dbReference>
<organism evidence="3 4">
    <name type="scientific">Gillisia hiemivivida</name>
    <dbReference type="NCBI Taxonomy" id="291190"/>
    <lineage>
        <taxon>Bacteria</taxon>
        <taxon>Pseudomonadati</taxon>
        <taxon>Bacteroidota</taxon>
        <taxon>Flavobacteriia</taxon>
        <taxon>Flavobacteriales</taxon>
        <taxon>Flavobacteriaceae</taxon>
        <taxon>Gillisia</taxon>
    </lineage>
</organism>
<dbReference type="EMBL" id="VORY01000002">
    <property type="protein sequence ID" value="TXD95205.1"/>
    <property type="molecule type" value="Genomic_DNA"/>
</dbReference>